<keyword evidence="10" id="KW-0238">DNA-binding</keyword>
<dbReference type="InterPro" id="IPR018541">
    <property type="entry name" value="Ftsk_gamma"/>
</dbReference>
<dbReference type="InterPro" id="IPR027417">
    <property type="entry name" value="P-loop_NTPase"/>
</dbReference>
<sequence>MLSEKIKPQVAGILMILVGIISFLSFFDKSGIAGRIFLDGFRFLIGKSIFLLPPLFLLGGISFLKKGRQKIYLPILLGIFLLTLGVSGIISTFQLLQIKDTVGGINQDQLVIEKEGGIIGYLITLPLEKFFGIEVTLIINLAVIVIGGLILIQFLLPEKEKITTEKEPSNSLIRKIFAPKFKIKEVSPQNEVSASFPEEKRKGPEIFTQPQISGIPLAKDLKIKTIEKNNKIAYQKPPLDLLEPDRGKPNSGDIKANSVIIKRTLQNFGILVEMSEINIGPTVTQYTLKPAEGIKLSRITALNNDLSLALAAHPIRIEAPIPGRPLVGIEVPNKIRAEVRLRNLISHQVFQNSPADLLLALGRDVAGSHVFADLARMPHLLVAGATGAGKTICLNNLILSLLYRNPPEILKFILVDPKRVEFPVYNQLPHLLTPVIFNVSQTVNALKWLIGEMERRFDVLSEAKARDIAAFNETREEKDQTMPYIVLIIDELADLMAARSREIEAGIVRIAQMARAVGIHLVVATQRPSVEVITGLIKANITSRITFQVASQVDSRTVLDMAGAEKLLGSGDMLYISSDISKPKRIQAAYTSEKEVRRVVNWIKKIEKPTEQTTEDLSESLEKTLTLTEETTESFFEGGDDPLFEEAKKVVIESKKASASLLQRRLRVGYARAARLIDMLEEKGIVGPGEGAKPREVYFGTEGGKE</sequence>
<dbReference type="SUPFAM" id="SSF46785">
    <property type="entry name" value="Winged helix' DNA-binding domain"/>
    <property type="match status" value="1"/>
</dbReference>
<evidence type="ECO:0000313" key="17">
    <source>
        <dbReference type="EMBL" id="OGZ17732.1"/>
    </source>
</evidence>
<comment type="similarity">
    <text evidence="2">Belongs to the FtsK/SpoIIIE/SftA family.</text>
</comment>
<dbReference type="SMART" id="SM00843">
    <property type="entry name" value="Ftsk_gamma"/>
    <property type="match status" value="1"/>
</dbReference>
<evidence type="ECO:0000256" key="8">
    <source>
        <dbReference type="ARBA" id="ARBA00022840"/>
    </source>
</evidence>
<dbReference type="InterPro" id="IPR041027">
    <property type="entry name" value="FtsK_alpha"/>
</dbReference>
<dbReference type="Gene3D" id="3.40.50.300">
    <property type="entry name" value="P-loop containing nucleotide triphosphate hydrolases"/>
    <property type="match status" value="1"/>
</dbReference>
<keyword evidence="4" id="KW-0132">Cell division</keyword>
<dbReference type="GO" id="GO:0005524">
    <property type="term" value="F:ATP binding"/>
    <property type="evidence" value="ECO:0007669"/>
    <property type="project" value="UniProtKB-UniRule"/>
</dbReference>
<dbReference type="PANTHER" id="PTHR22683">
    <property type="entry name" value="SPORULATION PROTEIN RELATED"/>
    <property type="match status" value="1"/>
</dbReference>
<dbReference type="GO" id="GO:0051301">
    <property type="term" value="P:cell division"/>
    <property type="evidence" value="ECO:0007669"/>
    <property type="project" value="UniProtKB-KW"/>
</dbReference>
<dbReference type="Gene3D" id="3.30.980.40">
    <property type="match status" value="1"/>
</dbReference>
<dbReference type="GO" id="GO:0005886">
    <property type="term" value="C:plasma membrane"/>
    <property type="evidence" value="ECO:0007669"/>
    <property type="project" value="UniProtKB-SubCell"/>
</dbReference>
<dbReference type="SUPFAM" id="SSF52540">
    <property type="entry name" value="P-loop containing nucleoside triphosphate hydrolases"/>
    <property type="match status" value="1"/>
</dbReference>
<evidence type="ECO:0000256" key="14">
    <source>
        <dbReference type="PROSITE-ProRule" id="PRU00289"/>
    </source>
</evidence>
<dbReference type="Pfam" id="PF13491">
    <property type="entry name" value="FtsK_4TM"/>
    <property type="match status" value="1"/>
</dbReference>
<dbReference type="GO" id="GO:0007059">
    <property type="term" value="P:chromosome segregation"/>
    <property type="evidence" value="ECO:0007669"/>
    <property type="project" value="UniProtKB-KW"/>
</dbReference>
<evidence type="ECO:0000256" key="1">
    <source>
        <dbReference type="ARBA" id="ARBA00004651"/>
    </source>
</evidence>
<evidence type="ECO:0000256" key="10">
    <source>
        <dbReference type="ARBA" id="ARBA00023125"/>
    </source>
</evidence>
<dbReference type="PROSITE" id="PS50901">
    <property type="entry name" value="FTSK"/>
    <property type="match status" value="1"/>
</dbReference>
<comment type="caution">
    <text evidence="17">The sequence shown here is derived from an EMBL/GenBank/DDBJ whole genome shotgun (WGS) entry which is preliminary data.</text>
</comment>
<dbReference type="InterPro" id="IPR050206">
    <property type="entry name" value="FtsK/SpoIIIE/SftA"/>
</dbReference>
<dbReference type="InterPro" id="IPR002543">
    <property type="entry name" value="FtsK_dom"/>
</dbReference>
<evidence type="ECO:0000256" key="15">
    <source>
        <dbReference type="SAM" id="Phobius"/>
    </source>
</evidence>
<dbReference type="Pfam" id="PF09397">
    <property type="entry name" value="FtsK_gamma"/>
    <property type="match status" value="1"/>
</dbReference>
<organism evidence="17 18">
    <name type="scientific">Candidatus Nealsonbacteria bacterium RBG_13_36_15</name>
    <dbReference type="NCBI Taxonomy" id="1801660"/>
    <lineage>
        <taxon>Bacteria</taxon>
        <taxon>Candidatus Nealsoniibacteriota</taxon>
    </lineage>
</organism>
<gene>
    <name evidence="17" type="ORF">A2Z78_00145</name>
</gene>
<keyword evidence="3" id="KW-1003">Cell membrane</keyword>
<comment type="subunit">
    <text evidence="13">Homohexamer. Forms a ring that surrounds DNA.</text>
</comment>
<evidence type="ECO:0000256" key="13">
    <source>
        <dbReference type="ARBA" id="ARBA00025923"/>
    </source>
</evidence>
<dbReference type="Proteomes" id="UP000176752">
    <property type="component" value="Unassembled WGS sequence"/>
</dbReference>
<evidence type="ECO:0000256" key="2">
    <source>
        <dbReference type="ARBA" id="ARBA00006474"/>
    </source>
</evidence>
<name>A0A1G2DWI2_9BACT</name>
<feature type="binding site" evidence="14">
    <location>
        <begin position="384"/>
        <end position="391"/>
    </location>
    <ligand>
        <name>ATP</name>
        <dbReference type="ChEBI" id="CHEBI:30616"/>
    </ligand>
</feature>
<feature type="transmembrane region" description="Helical" evidence="15">
    <location>
        <begin position="12"/>
        <end position="38"/>
    </location>
</feature>
<evidence type="ECO:0000256" key="5">
    <source>
        <dbReference type="ARBA" id="ARBA00022692"/>
    </source>
</evidence>
<feature type="transmembrane region" description="Helical" evidence="15">
    <location>
        <begin position="71"/>
        <end position="93"/>
    </location>
</feature>
<evidence type="ECO:0000259" key="16">
    <source>
        <dbReference type="PROSITE" id="PS50901"/>
    </source>
</evidence>
<keyword evidence="8 14" id="KW-0067">ATP-binding</keyword>
<dbReference type="EMBL" id="MHLV01000016">
    <property type="protein sequence ID" value="OGZ17732.1"/>
    <property type="molecule type" value="Genomic_DNA"/>
</dbReference>
<evidence type="ECO:0000256" key="12">
    <source>
        <dbReference type="ARBA" id="ARBA00023306"/>
    </source>
</evidence>
<dbReference type="STRING" id="1801660.A2Z78_00145"/>
<dbReference type="Pfam" id="PF17854">
    <property type="entry name" value="FtsK_alpha"/>
    <property type="match status" value="1"/>
</dbReference>
<evidence type="ECO:0000256" key="7">
    <source>
        <dbReference type="ARBA" id="ARBA00022829"/>
    </source>
</evidence>
<keyword evidence="11 15" id="KW-0472">Membrane</keyword>
<dbReference type="Gene3D" id="1.10.10.10">
    <property type="entry name" value="Winged helix-like DNA-binding domain superfamily/Winged helix DNA-binding domain"/>
    <property type="match status" value="1"/>
</dbReference>
<keyword evidence="9 15" id="KW-1133">Transmembrane helix</keyword>
<dbReference type="InterPro" id="IPR036390">
    <property type="entry name" value="WH_DNA-bd_sf"/>
</dbReference>
<evidence type="ECO:0000256" key="4">
    <source>
        <dbReference type="ARBA" id="ARBA00022618"/>
    </source>
</evidence>
<evidence type="ECO:0000256" key="3">
    <source>
        <dbReference type="ARBA" id="ARBA00022475"/>
    </source>
</evidence>
<dbReference type="CDD" id="cd01127">
    <property type="entry name" value="TrwB_TraG_TraD_VirD4"/>
    <property type="match status" value="1"/>
</dbReference>
<protein>
    <recommendedName>
        <fullName evidence="16">FtsK domain-containing protein</fullName>
    </recommendedName>
</protein>
<feature type="transmembrane region" description="Helical" evidence="15">
    <location>
        <begin position="135"/>
        <end position="156"/>
    </location>
</feature>
<dbReference type="Pfam" id="PF01580">
    <property type="entry name" value="FtsK_SpoIIIE"/>
    <property type="match status" value="1"/>
</dbReference>
<evidence type="ECO:0000256" key="11">
    <source>
        <dbReference type="ARBA" id="ARBA00023136"/>
    </source>
</evidence>
<comment type="subcellular location">
    <subcellularLocation>
        <location evidence="1">Cell membrane</location>
        <topology evidence="1">Multi-pass membrane protein</topology>
    </subcellularLocation>
</comment>
<dbReference type="GO" id="GO:0003677">
    <property type="term" value="F:DNA binding"/>
    <property type="evidence" value="ECO:0007669"/>
    <property type="project" value="UniProtKB-KW"/>
</dbReference>
<dbReference type="PANTHER" id="PTHR22683:SF41">
    <property type="entry name" value="DNA TRANSLOCASE FTSK"/>
    <property type="match status" value="1"/>
</dbReference>
<keyword evidence="6 14" id="KW-0547">Nucleotide-binding</keyword>
<feature type="transmembrane region" description="Helical" evidence="15">
    <location>
        <begin position="44"/>
        <end position="64"/>
    </location>
</feature>
<proteinExistence type="inferred from homology"/>
<evidence type="ECO:0000256" key="9">
    <source>
        <dbReference type="ARBA" id="ARBA00022989"/>
    </source>
</evidence>
<reference evidence="17 18" key="1">
    <citation type="journal article" date="2016" name="Nat. Commun.">
        <title>Thousands of microbial genomes shed light on interconnected biogeochemical processes in an aquifer system.</title>
        <authorList>
            <person name="Anantharaman K."/>
            <person name="Brown C.T."/>
            <person name="Hug L.A."/>
            <person name="Sharon I."/>
            <person name="Castelle C.J."/>
            <person name="Probst A.J."/>
            <person name="Thomas B.C."/>
            <person name="Singh A."/>
            <person name="Wilkins M.J."/>
            <person name="Karaoz U."/>
            <person name="Brodie E.L."/>
            <person name="Williams K.H."/>
            <person name="Hubbard S.S."/>
            <person name="Banfield J.F."/>
        </authorList>
    </citation>
    <scope>NUCLEOTIDE SEQUENCE [LARGE SCALE GENOMIC DNA]</scope>
</reference>
<feature type="domain" description="FtsK" evidence="16">
    <location>
        <begin position="367"/>
        <end position="556"/>
    </location>
</feature>
<dbReference type="InterPro" id="IPR003593">
    <property type="entry name" value="AAA+_ATPase"/>
</dbReference>
<dbReference type="InterPro" id="IPR025199">
    <property type="entry name" value="FtsK_4TM"/>
</dbReference>
<keyword evidence="12" id="KW-0131">Cell cycle</keyword>
<dbReference type="SMART" id="SM00382">
    <property type="entry name" value="AAA"/>
    <property type="match status" value="1"/>
</dbReference>
<dbReference type="InterPro" id="IPR036388">
    <property type="entry name" value="WH-like_DNA-bd_sf"/>
</dbReference>
<accession>A0A1G2DWI2</accession>
<evidence type="ECO:0000313" key="18">
    <source>
        <dbReference type="Proteomes" id="UP000176752"/>
    </source>
</evidence>
<evidence type="ECO:0000256" key="6">
    <source>
        <dbReference type="ARBA" id="ARBA00022741"/>
    </source>
</evidence>
<keyword evidence="5 15" id="KW-0812">Transmembrane</keyword>
<keyword evidence="7" id="KW-0159">Chromosome partition</keyword>
<dbReference type="AlphaFoldDB" id="A0A1G2DWI2"/>